<dbReference type="EMBL" id="CP039543">
    <property type="protein sequence ID" value="QJT07942.1"/>
    <property type="molecule type" value="Genomic_DNA"/>
</dbReference>
<feature type="transmembrane region" description="Helical" evidence="4">
    <location>
        <begin position="49"/>
        <end position="68"/>
    </location>
</feature>
<evidence type="ECO:0000313" key="5">
    <source>
        <dbReference type="EMBL" id="QJT07942.1"/>
    </source>
</evidence>
<proteinExistence type="inferred from homology"/>
<dbReference type="PANTHER" id="PTHR35841:SF1">
    <property type="entry name" value="PHOSPHONATES-BINDING PERIPLASMIC PROTEIN"/>
    <property type="match status" value="1"/>
</dbReference>
<keyword evidence="4" id="KW-1133">Transmembrane helix</keyword>
<keyword evidence="2" id="KW-0732">Signal</keyword>
<reference evidence="5 6" key="1">
    <citation type="submission" date="2019-04" db="EMBL/GenBank/DDBJ databases">
        <title>Isolation and culture of sulfate reducing bacteria from the cold seep of the South China Sea.</title>
        <authorList>
            <person name="Sun C."/>
            <person name="Liu R."/>
        </authorList>
    </citation>
    <scope>NUCLEOTIDE SEQUENCE [LARGE SCALE GENOMIC DNA]</scope>
    <source>
        <strain evidence="5 6">CS1</strain>
    </source>
</reference>
<dbReference type="Gene3D" id="3.40.190.10">
    <property type="entry name" value="Periplasmic binding protein-like II"/>
    <property type="match status" value="2"/>
</dbReference>
<dbReference type="NCBIfam" id="TIGR01098">
    <property type="entry name" value="3A0109s03R"/>
    <property type="match status" value="1"/>
</dbReference>
<evidence type="ECO:0000256" key="3">
    <source>
        <dbReference type="SAM" id="MobiDB-lite"/>
    </source>
</evidence>
<keyword evidence="4" id="KW-0472">Membrane</keyword>
<dbReference type="Pfam" id="PF12974">
    <property type="entry name" value="Phosphonate-bd"/>
    <property type="match status" value="1"/>
</dbReference>
<gene>
    <name evidence="5" type="primary">phnD</name>
    <name evidence="5" type="ORF">E8L03_02930</name>
</gene>
<dbReference type="CDD" id="cd01071">
    <property type="entry name" value="PBP2_PhnD_like"/>
    <property type="match status" value="1"/>
</dbReference>
<organism evidence="5 6">
    <name type="scientific">Oceanidesulfovibrio marinus</name>
    <dbReference type="NCBI Taxonomy" id="370038"/>
    <lineage>
        <taxon>Bacteria</taxon>
        <taxon>Pseudomonadati</taxon>
        <taxon>Thermodesulfobacteriota</taxon>
        <taxon>Desulfovibrionia</taxon>
        <taxon>Desulfovibrionales</taxon>
        <taxon>Desulfovibrionaceae</taxon>
        <taxon>Oceanidesulfovibrio</taxon>
    </lineage>
</organism>
<keyword evidence="4" id="KW-0812">Transmembrane</keyword>
<evidence type="ECO:0000256" key="2">
    <source>
        <dbReference type="ARBA" id="ARBA00022729"/>
    </source>
</evidence>
<accession>A0ABX6NBH4</accession>
<evidence type="ECO:0000256" key="1">
    <source>
        <dbReference type="ARBA" id="ARBA00007162"/>
    </source>
</evidence>
<evidence type="ECO:0000256" key="4">
    <source>
        <dbReference type="SAM" id="Phobius"/>
    </source>
</evidence>
<protein>
    <submittedName>
        <fullName evidence="5">Phosphonate ABC transporter substrate-binding protein</fullName>
    </submittedName>
</protein>
<feature type="region of interest" description="Disordered" evidence="3">
    <location>
        <begin position="20"/>
        <end position="41"/>
    </location>
</feature>
<dbReference type="NCBIfam" id="TIGR03431">
    <property type="entry name" value="PhnD"/>
    <property type="match status" value="1"/>
</dbReference>
<dbReference type="SUPFAM" id="SSF53850">
    <property type="entry name" value="Periplasmic binding protein-like II"/>
    <property type="match status" value="1"/>
</dbReference>
<dbReference type="PANTHER" id="PTHR35841">
    <property type="entry name" value="PHOSPHONATES-BINDING PERIPLASMIC PROTEIN"/>
    <property type="match status" value="1"/>
</dbReference>
<dbReference type="Proteomes" id="UP000503251">
    <property type="component" value="Chromosome"/>
</dbReference>
<keyword evidence="6" id="KW-1185">Reference proteome</keyword>
<name>A0ABX6NBH4_9BACT</name>
<sequence length="349" mass="39228">MRAQWMRPCRQPLADTLRRTARHGSGLSRHPGFPARTTNSKHKESGMKWFGRIVAVALLGVMCMSQVARAEQWQKQYPEITLGVITSENEKDRLIRYELVQKYLEETLGVKIKWRTATDYAGVIEGVKAGKIQVARFGPASYAKCYIVTNGKVEPLVGALDKDGNLGYHSVIIVKTDSPYKTVQDLKGTKFAFADPNSTSGHQAPRYFLDEEGIKVDEFFSSATFSGSHENSVMGLVSGTYDAVATWWRSDSSNNPKRMESKGMIEPGQWRIIWKSPLLPSSPWAVPTDLPEDMRKDIQKALLELPTKDPEAWASFIKGEKISGFAEVTHEDYEPIVRMIQANLKNRKS</sequence>
<dbReference type="InterPro" id="IPR005770">
    <property type="entry name" value="PhnD"/>
</dbReference>
<evidence type="ECO:0000313" key="6">
    <source>
        <dbReference type="Proteomes" id="UP000503251"/>
    </source>
</evidence>
<dbReference type="InterPro" id="IPR017797">
    <property type="entry name" value="Phosphnate-bd"/>
</dbReference>
<comment type="similarity">
    <text evidence="1">Belongs to the phosphate/phosphite/phosphonate binding protein family.</text>
</comment>